<evidence type="ECO:0000313" key="3">
    <source>
        <dbReference type="EMBL" id="KAF7494426.1"/>
    </source>
</evidence>
<dbReference type="GO" id="GO:0005737">
    <property type="term" value="C:cytoplasm"/>
    <property type="evidence" value="ECO:0007669"/>
    <property type="project" value="TreeGrafter"/>
</dbReference>
<dbReference type="Proteomes" id="UP000070412">
    <property type="component" value="Unassembled WGS sequence"/>
</dbReference>
<dbReference type="SMART" id="SM01017">
    <property type="entry name" value="Arrestin_C"/>
    <property type="match status" value="1"/>
</dbReference>
<dbReference type="GO" id="GO:0015031">
    <property type="term" value="P:protein transport"/>
    <property type="evidence" value="ECO:0007669"/>
    <property type="project" value="TreeGrafter"/>
</dbReference>
<dbReference type="OrthoDB" id="2333384at2759"/>
<gene>
    <name evidence="3" type="ORF">SSS_7583</name>
</gene>
<evidence type="ECO:0000256" key="1">
    <source>
        <dbReference type="ARBA" id="ARBA00005298"/>
    </source>
</evidence>
<proteinExistence type="inferred from homology"/>
<dbReference type="SUPFAM" id="SSF81296">
    <property type="entry name" value="E set domains"/>
    <property type="match status" value="2"/>
</dbReference>
<feature type="domain" description="Arrestin C-terminal-like" evidence="2">
    <location>
        <begin position="198"/>
        <end position="327"/>
    </location>
</feature>
<evidence type="ECO:0000259" key="2">
    <source>
        <dbReference type="SMART" id="SM01017"/>
    </source>
</evidence>
<evidence type="ECO:0000313" key="5">
    <source>
        <dbReference type="Proteomes" id="UP000070412"/>
    </source>
</evidence>
<comment type="similarity">
    <text evidence="1">Belongs to the arrestin family.</text>
</comment>
<evidence type="ECO:0000313" key="4">
    <source>
        <dbReference type="EnsemblMetazoa" id="KAF7494426.1"/>
    </source>
</evidence>
<dbReference type="AlphaFoldDB" id="A0A834RD08"/>
<reference evidence="4" key="3">
    <citation type="submission" date="2022-06" db="UniProtKB">
        <authorList>
            <consortium name="EnsemblMetazoa"/>
        </authorList>
    </citation>
    <scope>IDENTIFICATION</scope>
</reference>
<dbReference type="PANTHER" id="PTHR11188:SF17">
    <property type="entry name" value="FI21816P1"/>
    <property type="match status" value="1"/>
</dbReference>
<dbReference type="InterPro" id="IPR011022">
    <property type="entry name" value="Arrestin_C-like"/>
</dbReference>
<dbReference type="Pfam" id="PF02752">
    <property type="entry name" value="Arrestin_C"/>
    <property type="match status" value="1"/>
</dbReference>
<organism evidence="3">
    <name type="scientific">Sarcoptes scabiei</name>
    <name type="common">Itch mite</name>
    <name type="synonym">Acarus scabiei</name>
    <dbReference type="NCBI Taxonomy" id="52283"/>
    <lineage>
        <taxon>Eukaryota</taxon>
        <taxon>Metazoa</taxon>
        <taxon>Ecdysozoa</taxon>
        <taxon>Arthropoda</taxon>
        <taxon>Chelicerata</taxon>
        <taxon>Arachnida</taxon>
        <taxon>Acari</taxon>
        <taxon>Acariformes</taxon>
        <taxon>Sarcoptiformes</taxon>
        <taxon>Astigmata</taxon>
        <taxon>Psoroptidia</taxon>
        <taxon>Sarcoptoidea</taxon>
        <taxon>Sarcoptidae</taxon>
        <taxon>Sarcoptinae</taxon>
        <taxon>Sarcoptes</taxon>
    </lineage>
</organism>
<sequence length="355" mass="40678">MDQKSSSIDNEEVLKIYLKRERRIIGIDLENVHHLSGSKDQRPVYVCGEDVCGRLLLEIIGETPIKQIKLILNCLIQIRFTPEQSQMKRRKSIFGDYFANQQTKFAETEIFFDHKRLTEGKYELPFRFQMPKNGLPSSMKSPNGLIKYTIEAFTVNDDENLNENRGEKEIILLAPLHDSKQNLRKAEKTFQIIDDQNGDGLLRILATLSKNSYCPGELVSVNLLIENESNQNSKCYISIFQRQIISSYNKQQTHETMLVDFENQNLGKTRETISIGSNQTISNGIVQIRLPNNLVESLESSFIQVKYFVLISIDESIPSSNCFEIPFLVSYINSKNHFDNSNNVPTLSPARAKVF</sequence>
<dbReference type="Pfam" id="PF00339">
    <property type="entry name" value="Arrestin_N"/>
    <property type="match status" value="1"/>
</dbReference>
<dbReference type="InterPro" id="IPR050357">
    <property type="entry name" value="Arrestin_domain-protein"/>
</dbReference>
<dbReference type="PANTHER" id="PTHR11188">
    <property type="entry name" value="ARRESTIN DOMAIN CONTAINING PROTEIN"/>
    <property type="match status" value="1"/>
</dbReference>
<dbReference type="InterPro" id="IPR014756">
    <property type="entry name" value="Ig_E-set"/>
</dbReference>
<dbReference type="EnsemblMetazoa" id="SSS_7583s_mrna">
    <property type="protein sequence ID" value="KAF7494426.1"/>
    <property type="gene ID" value="SSS_7583"/>
</dbReference>
<dbReference type="Gene3D" id="2.60.40.640">
    <property type="match status" value="2"/>
</dbReference>
<protein>
    <submittedName>
        <fullName evidence="3">Arrestin domain-containing protein 3</fullName>
    </submittedName>
</protein>
<name>A0A834RD08_SARSC</name>
<keyword evidence="5" id="KW-1185">Reference proteome</keyword>
<reference evidence="3" key="2">
    <citation type="submission" date="2020-01" db="EMBL/GenBank/DDBJ databases">
        <authorList>
            <person name="Korhonen P.K.K."/>
            <person name="Guangxu M.G."/>
            <person name="Wang T.W."/>
            <person name="Stroehlein A.J.S."/>
            <person name="Young N.D."/>
            <person name="Ang C.-S.A."/>
            <person name="Fernando D.W.F."/>
            <person name="Lu H.L."/>
            <person name="Taylor S.T."/>
            <person name="Ehtesham M.E.M."/>
            <person name="Najaraj S.H.N."/>
            <person name="Harsha G.H.G."/>
            <person name="Madugundu A.M."/>
            <person name="Renuse S.R."/>
            <person name="Holt D.H."/>
            <person name="Pandey A.P."/>
            <person name="Papenfuss A.P."/>
            <person name="Gasser R.B.G."/>
            <person name="Fischer K.F."/>
        </authorList>
    </citation>
    <scope>NUCLEOTIDE SEQUENCE</scope>
    <source>
        <strain evidence="3">SSS_KF_BRIS2020</strain>
    </source>
</reference>
<reference evidence="5" key="1">
    <citation type="journal article" date="2020" name="PLoS Negl. Trop. Dis.">
        <title>High-quality nuclear genome for Sarcoptes scabiei-A critical resource for a neglected parasite.</title>
        <authorList>
            <person name="Korhonen P.K."/>
            <person name="Gasser R.B."/>
            <person name="Ma G."/>
            <person name="Wang T."/>
            <person name="Stroehlein A.J."/>
            <person name="Young N.D."/>
            <person name="Ang C.S."/>
            <person name="Fernando D.D."/>
            <person name="Lu H.C."/>
            <person name="Taylor S."/>
            <person name="Reynolds S.L."/>
            <person name="Mofiz E."/>
            <person name="Najaraj S.H."/>
            <person name="Gowda H."/>
            <person name="Madugundu A."/>
            <person name="Renuse S."/>
            <person name="Holt D."/>
            <person name="Pandey A."/>
            <person name="Papenfuss A.T."/>
            <person name="Fischer K."/>
        </authorList>
    </citation>
    <scope>NUCLEOTIDE SEQUENCE [LARGE SCALE GENOMIC DNA]</scope>
</reference>
<dbReference type="EMBL" id="WVUK01000053">
    <property type="protein sequence ID" value="KAF7494426.1"/>
    <property type="molecule type" value="Genomic_DNA"/>
</dbReference>
<accession>A0A834RD08</accession>
<dbReference type="InterPro" id="IPR014752">
    <property type="entry name" value="Arrestin-like_C"/>
</dbReference>
<dbReference type="InterPro" id="IPR011021">
    <property type="entry name" value="Arrestin-like_N"/>
</dbReference>